<dbReference type="GeneID" id="301339706"/>
<evidence type="ECO:0000256" key="4">
    <source>
        <dbReference type="ARBA" id="ARBA00022694"/>
    </source>
</evidence>
<sequence>MFNVISHSFAAARKAMQIILLTHERELTRKTNTGQLALAAFPEEVKSIVWSRTAPDNDLVAMLASQQAKLLFPASDTEFAMPTDINPLETNLAEPSLSNAQALLVPAQSTLIAAQRMPSQVVILDATWQEARKMLRQSPYLKTAARVSLPPLMPESAFILRRNQQEGGLCTAECIIALWRHCGRAEQATVLASLFTELNSRT</sequence>
<dbReference type="InterPro" id="IPR039262">
    <property type="entry name" value="DTWD2/TAPT"/>
</dbReference>
<proteinExistence type="predicted"/>
<organism evidence="6">
    <name type="scientific">Shewanella oncorhynchi</name>
    <dbReference type="NCBI Taxonomy" id="2726434"/>
    <lineage>
        <taxon>Bacteria</taxon>
        <taxon>Pseudomonadati</taxon>
        <taxon>Pseudomonadota</taxon>
        <taxon>Gammaproteobacteria</taxon>
        <taxon>Alteromonadales</taxon>
        <taxon>Shewanellaceae</taxon>
        <taxon>Shewanella</taxon>
    </lineage>
</organism>
<accession>A0AA50KHH9</accession>
<dbReference type="GO" id="GO:0016432">
    <property type="term" value="F:tRNA-uridine aminocarboxypropyltransferase activity"/>
    <property type="evidence" value="ECO:0007669"/>
    <property type="project" value="UniProtKB-EC"/>
</dbReference>
<dbReference type="SMART" id="SM01144">
    <property type="entry name" value="DTW"/>
    <property type="match status" value="1"/>
</dbReference>
<name>A0AA50KHH9_9GAMM</name>
<feature type="domain" description="DTW" evidence="5">
    <location>
        <begin position="1"/>
        <end position="202"/>
    </location>
</feature>
<protein>
    <recommendedName>
        <fullName evidence="1">tRNA-uridine aminocarboxypropyltransferase</fullName>
        <ecNumber evidence="1">2.5.1.25</ecNumber>
    </recommendedName>
</protein>
<evidence type="ECO:0000256" key="3">
    <source>
        <dbReference type="ARBA" id="ARBA00022691"/>
    </source>
</evidence>
<dbReference type="AlphaFoldDB" id="A0AA50KHH9"/>
<reference evidence="6" key="1">
    <citation type="submission" date="2023-08" db="EMBL/GenBank/DDBJ databases">
        <title>Complete genome sequence of Shewanella oncorhynchi Z-P2, a siderophore putrebactin-producing bacterium.</title>
        <authorList>
            <person name="Zhang Y."/>
        </authorList>
    </citation>
    <scope>NUCLEOTIDE SEQUENCE</scope>
    <source>
        <strain evidence="6">Z-P2</strain>
    </source>
</reference>
<dbReference type="PANTHER" id="PTHR21392:SF1">
    <property type="entry name" value="TRNA-URIDINE AMINOCARBOXYPROPYLTRANSFERASE"/>
    <property type="match status" value="1"/>
</dbReference>
<evidence type="ECO:0000256" key="1">
    <source>
        <dbReference type="ARBA" id="ARBA00012386"/>
    </source>
</evidence>
<gene>
    <name evidence="6" type="ORF">RA178_10945</name>
</gene>
<dbReference type="GO" id="GO:0008033">
    <property type="term" value="P:tRNA processing"/>
    <property type="evidence" value="ECO:0007669"/>
    <property type="project" value="UniProtKB-KW"/>
</dbReference>
<evidence type="ECO:0000259" key="5">
    <source>
        <dbReference type="SMART" id="SM01144"/>
    </source>
</evidence>
<keyword evidence="2 6" id="KW-0808">Transferase</keyword>
<dbReference type="EC" id="2.5.1.25" evidence="1"/>
<dbReference type="Proteomes" id="UP001236800">
    <property type="component" value="Chromosome"/>
</dbReference>
<dbReference type="EMBL" id="CP132914">
    <property type="protein sequence ID" value="WMB75087.1"/>
    <property type="molecule type" value="Genomic_DNA"/>
</dbReference>
<evidence type="ECO:0000256" key="2">
    <source>
        <dbReference type="ARBA" id="ARBA00022679"/>
    </source>
</evidence>
<keyword evidence="4" id="KW-0819">tRNA processing</keyword>
<keyword evidence="3" id="KW-0949">S-adenosyl-L-methionine</keyword>
<evidence type="ECO:0000313" key="6">
    <source>
        <dbReference type="EMBL" id="WMB75087.1"/>
    </source>
</evidence>
<dbReference type="KEGG" id="sog:RA178_10945"/>
<dbReference type="PANTHER" id="PTHR21392">
    <property type="entry name" value="TRNA-URIDINE AMINOCARBOXYPROPYLTRANSFERASE 2"/>
    <property type="match status" value="1"/>
</dbReference>
<dbReference type="Pfam" id="PF03942">
    <property type="entry name" value="DTW"/>
    <property type="match status" value="1"/>
</dbReference>
<dbReference type="InterPro" id="IPR005636">
    <property type="entry name" value="DTW"/>
</dbReference>
<dbReference type="RefSeq" id="WP_113940367.1">
    <property type="nucleotide sequence ID" value="NZ_CP132914.1"/>
</dbReference>